<organism evidence="1 2">
    <name type="scientific">Azospirillum cavernae</name>
    <dbReference type="NCBI Taxonomy" id="2320860"/>
    <lineage>
        <taxon>Bacteria</taxon>
        <taxon>Pseudomonadati</taxon>
        <taxon>Pseudomonadota</taxon>
        <taxon>Alphaproteobacteria</taxon>
        <taxon>Rhodospirillales</taxon>
        <taxon>Azospirillaceae</taxon>
        <taxon>Azospirillum</taxon>
    </lineage>
</organism>
<dbReference type="Proteomes" id="UP000283458">
    <property type="component" value="Unassembled WGS sequence"/>
</dbReference>
<dbReference type="EMBL" id="QYUL01000002">
    <property type="protein sequence ID" value="RJF81094.1"/>
    <property type="molecule type" value="Genomic_DNA"/>
</dbReference>
<dbReference type="AlphaFoldDB" id="A0A418VVD2"/>
<dbReference type="OrthoDB" id="546653at2"/>
<reference evidence="1 2" key="1">
    <citation type="submission" date="2018-09" db="EMBL/GenBank/DDBJ databases">
        <authorList>
            <person name="Zhu H."/>
        </authorList>
    </citation>
    <scope>NUCLEOTIDE SEQUENCE [LARGE SCALE GENOMIC DNA]</scope>
    <source>
        <strain evidence="1 2">K2W22B-5</strain>
    </source>
</reference>
<gene>
    <name evidence="1" type="ORF">D3877_12785</name>
</gene>
<sequence>MPCECFVQKRFIGRNAVVIEQANDIIADYQRQGFTLTLRQLYYQFVARALIENSQQSYKRLGQIVNDARMAGLVDWEAIEDRTRNLQQVSTWNDPEDIIAAAASSFRVDRWADQPAHVEVWIEKEALVGVIERVCNDHYVPFFACRGYSSQSEQWRAGKRLRRAHNRGKQVVILHLGDHDPSGLDMTRDNDERLALFAAAPGAVEIRRLALNMDQIRRFKPPPNPAKEADSRFADYVKKYGSKSWELDALDPTVIDGLIRDQLNELIDRPAWDEAVMRESQYRDQLEEASNRWDEVTDILFPSQEG</sequence>
<keyword evidence="2" id="KW-1185">Reference proteome</keyword>
<comment type="caution">
    <text evidence="1">The sequence shown here is derived from an EMBL/GenBank/DDBJ whole genome shotgun (WGS) entry which is preliminary data.</text>
</comment>
<protein>
    <submittedName>
        <fullName evidence="1">Uncharacterized protein</fullName>
    </submittedName>
</protein>
<name>A0A418VVD2_9PROT</name>
<evidence type="ECO:0000313" key="2">
    <source>
        <dbReference type="Proteomes" id="UP000283458"/>
    </source>
</evidence>
<dbReference type="RefSeq" id="WP_119832415.1">
    <property type="nucleotide sequence ID" value="NZ_QYUL01000002.1"/>
</dbReference>
<accession>A0A418VVD2</accession>
<proteinExistence type="predicted"/>
<evidence type="ECO:0000313" key="1">
    <source>
        <dbReference type="EMBL" id="RJF81094.1"/>
    </source>
</evidence>